<proteinExistence type="predicted"/>
<feature type="domain" description="Lipoxygenase" evidence="4">
    <location>
        <begin position="1"/>
        <end position="227"/>
    </location>
</feature>
<keyword evidence="1" id="KW-0479">Metal-binding</keyword>
<dbReference type="GO" id="GO:0046872">
    <property type="term" value="F:metal ion binding"/>
    <property type="evidence" value="ECO:0007669"/>
    <property type="project" value="UniProtKB-KW"/>
</dbReference>
<dbReference type="Gene3D" id="1.20.245.10">
    <property type="entry name" value="Lipoxygenase-1, Domain 5"/>
    <property type="match status" value="1"/>
</dbReference>
<dbReference type="OrthoDB" id="407298at2759"/>
<dbReference type="InterPro" id="IPR036226">
    <property type="entry name" value="LipOase_C_sf"/>
</dbReference>
<evidence type="ECO:0000256" key="1">
    <source>
        <dbReference type="ARBA" id="ARBA00022723"/>
    </source>
</evidence>
<dbReference type="PROSITE" id="PS51393">
    <property type="entry name" value="LIPOXYGENASE_3"/>
    <property type="match status" value="1"/>
</dbReference>
<keyword evidence="2" id="KW-0223">Dioxygenase</keyword>
<dbReference type="PANTHER" id="PTHR11771">
    <property type="entry name" value="LIPOXYGENASE"/>
    <property type="match status" value="1"/>
</dbReference>
<dbReference type="Proteomes" id="UP000001593">
    <property type="component" value="Unassembled WGS sequence"/>
</dbReference>
<dbReference type="InParanoid" id="A7RS62"/>
<dbReference type="STRING" id="45351.A7RS62"/>
<protein>
    <recommendedName>
        <fullName evidence="4">Lipoxygenase domain-containing protein</fullName>
    </recommendedName>
</protein>
<dbReference type="InterPro" id="IPR013819">
    <property type="entry name" value="LipOase_C"/>
</dbReference>
<dbReference type="GO" id="GO:0016702">
    <property type="term" value="F:oxidoreductase activity, acting on single donors with incorporation of molecular oxygen, incorporation of two atoms of oxygen"/>
    <property type="evidence" value="ECO:0007669"/>
    <property type="project" value="InterPro"/>
</dbReference>
<evidence type="ECO:0000313" key="5">
    <source>
        <dbReference type="EMBL" id="EDO45753.1"/>
    </source>
</evidence>
<keyword evidence="3" id="KW-0560">Oxidoreductase</keyword>
<evidence type="ECO:0000256" key="3">
    <source>
        <dbReference type="ARBA" id="ARBA00023002"/>
    </source>
</evidence>
<organism evidence="5 6">
    <name type="scientific">Nematostella vectensis</name>
    <name type="common">Starlet sea anemone</name>
    <dbReference type="NCBI Taxonomy" id="45351"/>
    <lineage>
        <taxon>Eukaryota</taxon>
        <taxon>Metazoa</taxon>
        <taxon>Cnidaria</taxon>
        <taxon>Anthozoa</taxon>
        <taxon>Hexacorallia</taxon>
        <taxon>Actiniaria</taxon>
        <taxon>Edwardsiidae</taxon>
        <taxon>Nematostella</taxon>
    </lineage>
</organism>
<name>A7RS62_NEMVE</name>
<dbReference type="HOGENOM" id="CLU_1220968_0_0_1"/>
<evidence type="ECO:0000313" key="6">
    <source>
        <dbReference type="Proteomes" id="UP000001593"/>
    </source>
</evidence>
<dbReference type="eggNOG" id="ENOG502QQSP">
    <property type="taxonomic scope" value="Eukaryota"/>
</dbReference>
<dbReference type="InterPro" id="IPR000907">
    <property type="entry name" value="LipOase"/>
</dbReference>
<dbReference type="EMBL" id="DS469533">
    <property type="protein sequence ID" value="EDO45753.1"/>
    <property type="molecule type" value="Genomic_DNA"/>
</dbReference>
<reference evidence="5 6" key="1">
    <citation type="journal article" date="2007" name="Science">
        <title>Sea anemone genome reveals ancestral eumetazoan gene repertoire and genomic organization.</title>
        <authorList>
            <person name="Putnam N.H."/>
            <person name="Srivastava M."/>
            <person name="Hellsten U."/>
            <person name="Dirks B."/>
            <person name="Chapman J."/>
            <person name="Salamov A."/>
            <person name="Terry A."/>
            <person name="Shapiro H."/>
            <person name="Lindquist E."/>
            <person name="Kapitonov V.V."/>
            <person name="Jurka J."/>
            <person name="Genikhovich G."/>
            <person name="Grigoriev I.V."/>
            <person name="Lucas S.M."/>
            <person name="Steele R.E."/>
            <person name="Finnerty J.R."/>
            <person name="Technau U."/>
            <person name="Martindale M.Q."/>
            <person name="Rokhsar D.S."/>
        </authorList>
    </citation>
    <scope>NUCLEOTIDE SEQUENCE [LARGE SCALE GENOMIC DNA]</scope>
    <source>
        <strain evidence="6">CH2 X CH6</strain>
    </source>
</reference>
<sequence length="227" mass="25944">MLSYIKRRGVLSKSRLPYYPYRDDGQLIHRAVQAMAGEYVDIYYKHNADVEADYELQNFANQVSADGAKEPDGGTARIKGFPPRVTSLCVLKKIITRLVWATSAAHSVANYPFNYYGLYTPSMPTKLYHDPKQTPGQFDIYNLPNKFTSVVQSALGMNLASMFYDTLFDYGKELNDARARSVVTKHSADLNGWILKTIEKRNRKRYEQNHLSYPYLVPGWIANSIHT</sequence>
<keyword evidence="6" id="KW-1185">Reference proteome</keyword>
<dbReference type="PhylomeDB" id="A7RS62"/>
<accession>A7RS62</accession>
<dbReference type="GO" id="GO:0034440">
    <property type="term" value="P:lipid oxidation"/>
    <property type="evidence" value="ECO:0007669"/>
    <property type="project" value="InterPro"/>
</dbReference>
<dbReference type="SUPFAM" id="SSF48484">
    <property type="entry name" value="Lipoxigenase"/>
    <property type="match status" value="1"/>
</dbReference>
<dbReference type="KEGG" id="nve:5517813"/>
<evidence type="ECO:0000259" key="4">
    <source>
        <dbReference type="PROSITE" id="PS51393"/>
    </source>
</evidence>
<gene>
    <name evidence="5" type="ORF">NEMVEDRAFT_v1g240331</name>
</gene>
<dbReference type="Pfam" id="PF00305">
    <property type="entry name" value="Lipoxygenase"/>
    <property type="match status" value="1"/>
</dbReference>
<evidence type="ECO:0000256" key="2">
    <source>
        <dbReference type="ARBA" id="ARBA00022964"/>
    </source>
</evidence>
<dbReference type="AlphaFoldDB" id="A7RS62"/>